<reference evidence="1 2" key="1">
    <citation type="submission" date="2017-01" db="EMBL/GenBank/DDBJ databases">
        <title>Whole-Genome Shotgun Sequencing of Two beta-Proteobacterial Species in Search of the Bulgecin Biosynthetic Cluster.</title>
        <authorList>
            <person name="Horsman M.E."/>
            <person name="Marous D.R."/>
            <person name="Li R."/>
            <person name="Oliver R.A."/>
            <person name="Byun B."/>
            <person name="Emrich S.J."/>
            <person name="Boggess B."/>
            <person name="Townsend C.A."/>
            <person name="Mobashery S."/>
        </authorList>
    </citation>
    <scope>NUCLEOTIDE SEQUENCE [LARGE SCALE GENOMIC DNA]</scope>
    <source>
        <strain evidence="1 2">ATCC 31433</strain>
    </source>
</reference>
<dbReference type="Proteomes" id="UP000217994">
    <property type="component" value="Unassembled WGS sequence"/>
</dbReference>
<gene>
    <name evidence="1" type="ORF">BZL54_05030</name>
</gene>
<comment type="caution">
    <text evidence="1">The sequence shown here is derived from an EMBL/GenBank/DDBJ whole genome shotgun (WGS) entry which is preliminary data.</text>
</comment>
<proteinExistence type="predicted"/>
<evidence type="ECO:0000313" key="2">
    <source>
        <dbReference type="Proteomes" id="UP000217994"/>
    </source>
</evidence>
<dbReference type="EMBL" id="MTZU01000013">
    <property type="protein sequence ID" value="PCE33593.1"/>
    <property type="molecule type" value="Genomic_DNA"/>
</dbReference>
<accession>A0A2A4FIN6</accession>
<sequence length="107" mass="12501">MKHAQHDIFISAIHSKNKLRVTFHSQKSGTTVTRDSAPMDFGPRTNDAIRIDRYHFWDFTSPSGPHTESLRADQIQSIFCLNDVFDPADFVTWRTNWNIHRDWGRLS</sequence>
<name>A0A2A4FIN6_9BURK</name>
<dbReference type="AlphaFoldDB" id="A0A2A4FIN6"/>
<protein>
    <submittedName>
        <fullName evidence="1">Uncharacterized protein</fullName>
    </submittedName>
</protein>
<evidence type="ECO:0000313" key="1">
    <source>
        <dbReference type="EMBL" id="PCE33593.1"/>
    </source>
</evidence>
<organism evidence="1 2">
    <name type="scientific">Burkholderia ubonensis subsp. mesacidophila</name>
    <dbReference type="NCBI Taxonomy" id="265293"/>
    <lineage>
        <taxon>Bacteria</taxon>
        <taxon>Pseudomonadati</taxon>
        <taxon>Pseudomonadota</taxon>
        <taxon>Betaproteobacteria</taxon>
        <taxon>Burkholderiales</taxon>
        <taxon>Burkholderiaceae</taxon>
        <taxon>Burkholderia</taxon>
        <taxon>Burkholderia cepacia complex</taxon>
    </lineage>
</organism>